<dbReference type="GO" id="GO:0061710">
    <property type="term" value="F:L-threonylcarbamoyladenylate synthase"/>
    <property type="evidence" value="ECO:0007669"/>
    <property type="project" value="UniProtKB-EC"/>
</dbReference>
<dbReference type="EMBL" id="MTBO01000004">
    <property type="protein sequence ID" value="OSI18173.1"/>
    <property type="molecule type" value="Genomic_DNA"/>
</dbReference>
<dbReference type="InterPro" id="IPR006070">
    <property type="entry name" value="Sua5-like_dom"/>
</dbReference>
<dbReference type="GO" id="GO:0002949">
    <property type="term" value="P:tRNA threonylcarbamoyladenosine modification"/>
    <property type="evidence" value="ECO:0007669"/>
    <property type="project" value="UniProtKB-UniRule"/>
</dbReference>
<comment type="subcellular location">
    <subcellularLocation>
        <location evidence="1 9">Cytoplasm</location>
    </subcellularLocation>
</comment>
<dbReference type="AlphaFoldDB" id="A0A1X3DE31"/>
<evidence type="ECO:0000256" key="7">
    <source>
        <dbReference type="ARBA" id="ARBA00022840"/>
    </source>
</evidence>
<gene>
    <name evidence="9" type="primary">tsaC</name>
    <name evidence="11" type="ORF">BWD09_03015</name>
</gene>
<keyword evidence="3 9" id="KW-0808">Transferase</keyword>
<feature type="domain" description="YrdC-like" evidence="10">
    <location>
        <begin position="18"/>
        <end position="197"/>
    </location>
</feature>
<dbReference type="GeneID" id="94581834"/>
<comment type="caution">
    <text evidence="11">The sequence shown here is derived from an EMBL/GenBank/DDBJ whole genome shotgun (WGS) entry which is preliminary data.</text>
</comment>
<dbReference type="PROSITE" id="PS51163">
    <property type="entry name" value="YRDC"/>
    <property type="match status" value="1"/>
</dbReference>
<dbReference type="Proteomes" id="UP000193118">
    <property type="component" value="Unassembled WGS sequence"/>
</dbReference>
<keyword evidence="6 9" id="KW-0547">Nucleotide-binding</keyword>
<protein>
    <recommendedName>
        <fullName evidence="9">Threonylcarbamoyl-AMP synthase</fullName>
        <shortName evidence="9">TC-AMP synthase</shortName>
        <ecNumber evidence="9">2.7.7.87</ecNumber>
    </recommendedName>
    <alternativeName>
        <fullName evidence="9">L-threonylcarbamoyladenylate synthase</fullName>
    </alternativeName>
    <alternativeName>
        <fullName evidence="9">t(6)A37 threonylcarbamoyladenosine biosynthesis protein TsaC</fullName>
    </alternativeName>
    <alternativeName>
        <fullName evidence="9">tRNA threonylcarbamoyladenosine biosynthesis protein TsaC</fullName>
    </alternativeName>
</protein>
<organism evidence="11 12">
    <name type="scientific">Neisseria dentiae</name>
    <dbReference type="NCBI Taxonomy" id="194197"/>
    <lineage>
        <taxon>Bacteria</taxon>
        <taxon>Pseudomonadati</taxon>
        <taxon>Pseudomonadota</taxon>
        <taxon>Betaproteobacteria</taxon>
        <taxon>Neisseriales</taxon>
        <taxon>Neisseriaceae</taxon>
        <taxon>Neisseria</taxon>
    </lineage>
</organism>
<dbReference type="RefSeq" id="WP_085365258.1">
    <property type="nucleotide sequence ID" value="NZ_CAUJPZ010000002.1"/>
</dbReference>
<keyword evidence="7 9" id="KW-0067">ATP-binding</keyword>
<keyword evidence="5 9" id="KW-0548">Nucleotidyltransferase</keyword>
<evidence type="ECO:0000256" key="5">
    <source>
        <dbReference type="ARBA" id="ARBA00022695"/>
    </source>
</evidence>
<keyword evidence="2 9" id="KW-0963">Cytoplasm</keyword>
<dbReference type="Gene3D" id="3.90.870.10">
    <property type="entry name" value="DHBP synthase"/>
    <property type="match status" value="1"/>
</dbReference>
<comment type="catalytic activity">
    <reaction evidence="8 9">
        <text>L-threonine + hydrogencarbonate + ATP = L-threonylcarbamoyladenylate + diphosphate + H2O</text>
        <dbReference type="Rhea" id="RHEA:36407"/>
        <dbReference type="ChEBI" id="CHEBI:15377"/>
        <dbReference type="ChEBI" id="CHEBI:17544"/>
        <dbReference type="ChEBI" id="CHEBI:30616"/>
        <dbReference type="ChEBI" id="CHEBI:33019"/>
        <dbReference type="ChEBI" id="CHEBI:57926"/>
        <dbReference type="ChEBI" id="CHEBI:73682"/>
        <dbReference type="EC" id="2.7.7.87"/>
    </reaction>
</comment>
<keyword evidence="12" id="KW-1185">Reference proteome</keyword>
<dbReference type="Pfam" id="PF01300">
    <property type="entry name" value="Sua5_yciO_yrdC"/>
    <property type="match status" value="1"/>
</dbReference>
<evidence type="ECO:0000256" key="2">
    <source>
        <dbReference type="ARBA" id="ARBA00022490"/>
    </source>
</evidence>
<dbReference type="GO" id="GO:0005524">
    <property type="term" value="F:ATP binding"/>
    <property type="evidence" value="ECO:0007669"/>
    <property type="project" value="UniProtKB-UniRule"/>
</dbReference>
<evidence type="ECO:0000256" key="9">
    <source>
        <dbReference type="HAMAP-Rule" id="MF_01852"/>
    </source>
</evidence>
<name>A0A1X3DE31_9NEIS</name>
<dbReference type="STRING" id="194197.BWD09_03015"/>
<reference evidence="12" key="1">
    <citation type="submission" date="2017-01" db="EMBL/GenBank/DDBJ databases">
        <authorList>
            <person name="Wolfgang W.J."/>
            <person name="Cole J."/>
            <person name="Wroblewski D."/>
            <person name="Mcginnis J."/>
            <person name="Musser K.A."/>
        </authorList>
    </citation>
    <scope>NUCLEOTIDE SEQUENCE [LARGE SCALE GENOMIC DNA]</scope>
    <source>
        <strain evidence="12">DSM 19151</strain>
    </source>
</reference>
<dbReference type="GO" id="GO:0005737">
    <property type="term" value="C:cytoplasm"/>
    <property type="evidence" value="ECO:0007669"/>
    <property type="project" value="UniProtKB-SubCell"/>
</dbReference>
<comment type="similarity">
    <text evidence="9">Belongs to the SUA5 family. TsaC subfamily.</text>
</comment>
<dbReference type="OrthoDB" id="9814580at2"/>
<dbReference type="PANTHER" id="PTHR17490">
    <property type="entry name" value="SUA5"/>
    <property type="match status" value="1"/>
</dbReference>
<dbReference type="GO" id="GO:0006450">
    <property type="term" value="P:regulation of translational fidelity"/>
    <property type="evidence" value="ECO:0007669"/>
    <property type="project" value="TreeGrafter"/>
</dbReference>
<evidence type="ECO:0000256" key="3">
    <source>
        <dbReference type="ARBA" id="ARBA00022679"/>
    </source>
</evidence>
<dbReference type="InterPro" id="IPR017945">
    <property type="entry name" value="DHBP_synth_RibB-like_a/b_dom"/>
</dbReference>
<dbReference type="GO" id="GO:0003725">
    <property type="term" value="F:double-stranded RNA binding"/>
    <property type="evidence" value="ECO:0007669"/>
    <property type="project" value="InterPro"/>
</dbReference>
<evidence type="ECO:0000313" key="11">
    <source>
        <dbReference type="EMBL" id="OSI18173.1"/>
    </source>
</evidence>
<evidence type="ECO:0000256" key="8">
    <source>
        <dbReference type="ARBA" id="ARBA00048366"/>
    </source>
</evidence>
<accession>A0A1X3DE31</accession>
<evidence type="ECO:0000256" key="4">
    <source>
        <dbReference type="ARBA" id="ARBA00022694"/>
    </source>
</evidence>
<evidence type="ECO:0000256" key="6">
    <source>
        <dbReference type="ARBA" id="ARBA00022741"/>
    </source>
</evidence>
<dbReference type="EC" id="2.7.7.87" evidence="9"/>
<evidence type="ECO:0000313" key="12">
    <source>
        <dbReference type="Proteomes" id="UP000193118"/>
    </source>
</evidence>
<keyword evidence="4 9" id="KW-0819">tRNA processing</keyword>
<dbReference type="GO" id="GO:0000049">
    <property type="term" value="F:tRNA binding"/>
    <property type="evidence" value="ECO:0007669"/>
    <property type="project" value="TreeGrafter"/>
</dbReference>
<dbReference type="HAMAP" id="MF_01852">
    <property type="entry name" value="TsaC"/>
    <property type="match status" value="1"/>
</dbReference>
<comment type="function">
    <text evidence="9">Required for the formation of a threonylcarbamoyl group on adenosine at position 37 (t(6)A37) in tRNAs that read codons beginning with adenine. Catalyzes the conversion of L-threonine, HCO(3)(-)/CO(2) and ATP to give threonylcarbamoyl-AMP (TC-AMP) as the acyladenylate intermediate, with the release of diphosphate.</text>
</comment>
<dbReference type="InterPro" id="IPR023535">
    <property type="entry name" value="TC-AMP_synthase"/>
</dbReference>
<dbReference type="InterPro" id="IPR050156">
    <property type="entry name" value="TC-AMP_synthase_SUA5"/>
</dbReference>
<evidence type="ECO:0000256" key="1">
    <source>
        <dbReference type="ARBA" id="ARBA00004496"/>
    </source>
</evidence>
<sequence>MKNKTTPPVMKTARTLPAAARAGLSAHLKKGGLVAYPTESCYGIGCLPRHIRALDKLVRLKKRPQSKGMIVIGSSLAQLRNLLDRPSESTMAMLENEWPAPTTFLLPCRRLPPLLRGRRRSKLAVRVPAHTGAQQLCRALGTPLVSTSCNRSGGRPCKTEHEVRRLFGRRVRVVGGRIGGEKAPSRIIDAETGRRLR</sequence>
<evidence type="ECO:0000259" key="10">
    <source>
        <dbReference type="PROSITE" id="PS51163"/>
    </source>
</evidence>
<dbReference type="SUPFAM" id="SSF55821">
    <property type="entry name" value="YrdC/RibB"/>
    <property type="match status" value="1"/>
</dbReference>
<dbReference type="PANTHER" id="PTHR17490:SF18">
    <property type="entry name" value="THREONYLCARBAMOYL-AMP SYNTHASE"/>
    <property type="match status" value="1"/>
</dbReference>
<proteinExistence type="inferred from homology"/>